<protein>
    <submittedName>
        <fullName evidence="1">Uncharacterized protein</fullName>
    </submittedName>
</protein>
<dbReference type="Proteomes" id="UP000569092">
    <property type="component" value="Unassembled WGS sequence"/>
</dbReference>
<dbReference type="EMBL" id="JACHDZ010000002">
    <property type="protein sequence ID" value="MBB5343869.1"/>
    <property type="molecule type" value="Genomic_DNA"/>
</dbReference>
<evidence type="ECO:0000313" key="2">
    <source>
        <dbReference type="Proteomes" id="UP000569092"/>
    </source>
</evidence>
<gene>
    <name evidence="1" type="ORF">HDF10_001844</name>
</gene>
<sequence length="87" mass="9976">MFAEPWEYLTVEFPDADFFDFFCGAGKPDLVVKDGMFGVACNVRANIDHLFNLTYEDRFLEIDYRLSDFCCVNVRPFCAAEPIAGCR</sequence>
<evidence type="ECO:0000313" key="1">
    <source>
        <dbReference type="EMBL" id="MBB5343869.1"/>
    </source>
</evidence>
<name>A0A7W8J770_9BACT</name>
<accession>A0A7W8J770</accession>
<organism evidence="1 2">
    <name type="scientific">Tunturiibacter lichenicola</name>
    <dbReference type="NCBI Taxonomy" id="2051959"/>
    <lineage>
        <taxon>Bacteria</taxon>
        <taxon>Pseudomonadati</taxon>
        <taxon>Acidobacteriota</taxon>
        <taxon>Terriglobia</taxon>
        <taxon>Terriglobales</taxon>
        <taxon>Acidobacteriaceae</taxon>
        <taxon>Tunturiibacter</taxon>
    </lineage>
</organism>
<reference evidence="1 2" key="1">
    <citation type="submission" date="2020-08" db="EMBL/GenBank/DDBJ databases">
        <title>Genomic Encyclopedia of Type Strains, Phase IV (KMG-V): Genome sequencing to study the core and pangenomes of soil and plant-associated prokaryotes.</title>
        <authorList>
            <person name="Whitman W."/>
        </authorList>
    </citation>
    <scope>NUCLEOTIDE SEQUENCE [LARGE SCALE GENOMIC DNA]</scope>
    <source>
        <strain evidence="1 2">M8US30</strain>
    </source>
</reference>
<proteinExistence type="predicted"/>
<comment type="caution">
    <text evidence="1">The sequence shown here is derived from an EMBL/GenBank/DDBJ whole genome shotgun (WGS) entry which is preliminary data.</text>
</comment>
<dbReference type="AlphaFoldDB" id="A0A7W8J770"/>